<dbReference type="Gene3D" id="3.40.190.10">
    <property type="entry name" value="Periplasmic binding protein-like II"/>
    <property type="match status" value="2"/>
</dbReference>
<organism evidence="1 2">
    <name type="scientific">endosymbiont of Ridgeia piscesae</name>
    <dbReference type="NCBI Taxonomy" id="54398"/>
    <lineage>
        <taxon>Bacteria</taxon>
        <taxon>Pseudomonadati</taxon>
        <taxon>Pseudomonadota</taxon>
        <taxon>Gammaproteobacteria</taxon>
        <taxon>sulfur-oxidizing symbionts</taxon>
    </lineage>
</organism>
<dbReference type="PANTHER" id="PTHR35841:SF1">
    <property type="entry name" value="PHOSPHONATES-BINDING PERIPLASMIC PROTEIN"/>
    <property type="match status" value="1"/>
</dbReference>
<evidence type="ECO:0000313" key="1">
    <source>
        <dbReference type="EMBL" id="KRT53592.1"/>
    </source>
</evidence>
<reference evidence="1 2" key="1">
    <citation type="submission" date="2015-11" db="EMBL/GenBank/DDBJ databases">
        <title>The genome of Candidatus Endoriftia persephone in Ridgeia piscesae and population structure of the North Eastern Pacific vestimentiferan symbionts.</title>
        <authorList>
            <person name="Perez M."/>
            <person name="Juniper K.S."/>
        </authorList>
    </citation>
    <scope>NUCLEOTIDE SEQUENCE [LARGE SCALE GENOMIC DNA]</scope>
    <source>
        <strain evidence="1">Ind11</strain>
    </source>
</reference>
<evidence type="ECO:0000313" key="2">
    <source>
        <dbReference type="Proteomes" id="UP000051634"/>
    </source>
</evidence>
<dbReference type="Pfam" id="PF12974">
    <property type="entry name" value="Phosphonate-bd"/>
    <property type="match status" value="1"/>
</dbReference>
<dbReference type="SUPFAM" id="SSF53850">
    <property type="entry name" value="Periplasmic binding protein-like II"/>
    <property type="match status" value="1"/>
</dbReference>
<proteinExistence type="predicted"/>
<dbReference type="Proteomes" id="UP000051634">
    <property type="component" value="Unassembled WGS sequence"/>
</dbReference>
<accession>A0A0T5YSR6</accession>
<gene>
    <name evidence="1" type="ORF">Ga0074115_10626</name>
</gene>
<dbReference type="AlphaFoldDB" id="A0A0T5YSR6"/>
<dbReference type="PANTHER" id="PTHR35841">
    <property type="entry name" value="PHOSPHONATES-BINDING PERIPLASMIC PROTEIN"/>
    <property type="match status" value="1"/>
</dbReference>
<sequence length="298" mass="33166">MPKKRLLLILYNDMKTPITTTLLLFTLIAAPAHAEVKLSFGVYTSDKPTTMVRQFRPVLKALQARLSDKLGEPVRIRIQVAKNYDQGIEDLVTGKVDFARMGPASYITSKQRNPDLQLLVMESKQGSKTFYGIICVHEQSPIKEIGHLKGRSFAFGSPRSTIGRYLSQHLLLQNGVFAHDLASYKYLGRHDRVGAAVGAGQFDAGALKESTFKKLKKKGTPIRQLARFPNVTKPWIASSTLNTRTISALKETLLELKDSAALKALKKSGFLPADDSDYAPIRESMQDNEEFFGQSNHN</sequence>
<comment type="caution">
    <text evidence="1">The sequence shown here is derived from an EMBL/GenBank/DDBJ whole genome shotgun (WGS) entry which is preliminary data.</text>
</comment>
<dbReference type="EMBL" id="LDXT01000096">
    <property type="protein sequence ID" value="KRT53592.1"/>
    <property type="molecule type" value="Genomic_DNA"/>
</dbReference>
<name>A0A0T5YSR6_9GAMM</name>
<protein>
    <submittedName>
        <fullName evidence="1">ABC-type phosphate/phosphonate transport system, periplasmic component</fullName>
    </submittedName>
</protein>
<keyword evidence="2" id="KW-1185">Reference proteome</keyword>